<comment type="caution">
    <text evidence="2">The sequence shown here is derived from an EMBL/GenBank/DDBJ whole genome shotgun (WGS) entry which is preliminary data.</text>
</comment>
<keyword evidence="1" id="KW-0812">Transmembrane</keyword>
<organism evidence="2">
    <name type="scientific">Staphylothermus marinus</name>
    <dbReference type="NCBI Taxonomy" id="2280"/>
    <lineage>
        <taxon>Archaea</taxon>
        <taxon>Thermoproteota</taxon>
        <taxon>Thermoprotei</taxon>
        <taxon>Desulfurococcales</taxon>
        <taxon>Desulfurococcaceae</taxon>
        <taxon>Staphylothermus</taxon>
    </lineage>
</organism>
<reference evidence="2" key="1">
    <citation type="journal article" date="2020" name="mSystems">
        <title>Genome- and Community-Level Interaction Insights into Carbon Utilization and Element Cycling Functions of Hydrothermarchaeota in Hydrothermal Sediment.</title>
        <authorList>
            <person name="Zhou Z."/>
            <person name="Liu Y."/>
            <person name="Xu W."/>
            <person name="Pan J."/>
            <person name="Luo Z.H."/>
            <person name="Li M."/>
        </authorList>
    </citation>
    <scope>NUCLEOTIDE SEQUENCE [LARGE SCALE GENOMIC DNA]</scope>
    <source>
        <strain evidence="2">SpSt-648</strain>
    </source>
</reference>
<dbReference type="EMBL" id="DTBP01000013">
    <property type="protein sequence ID" value="HGQ73761.1"/>
    <property type="molecule type" value="Genomic_DNA"/>
</dbReference>
<sequence length="588" mass="67284">MNRFRLLIIILLLVLTNTNTCCFFNTWNNIIAEEQHLEYESLWISNYFVNVSIDLRNGGIIKSYRYGNTEITSTRYFETYMIRDCIFYEITPPVAHLEPWWPGSAFGRVAKLERFEKGIYRSIIEVSYDLYSPDVVLIKKYVFYFDKPWFDIEYVFTNKGQTPVNIDLSSPLYGWNRPVSFGVEISSSFARTYANDVKIASTKRALIGGVARFPNLTIADGEVKYVGLLSGVDDYPIPQGIIVIVMNETINETYSVWFEISGSRVRDAPLSNVIRIEMKAFTLPPASSKKYQFRVYVGPLIYYYLQQLNIAAIRDKYLEATGGKVDLARITVPGFQQPPHTLSISFNVADPGLYPDATLSVYRVLDDGEILIYNGVPDKPISLKNLSSGLYVVRINPTSGSTRNNEYLFTNLTLNGLEGGEIRLWIMSDTVINVNYELVKLAKLILTFIDETYTEIRRENLKDLVVILIDRYGNMKLYNASEARVILLAPDVYEIVIDKRFGDRSVTDIYFNNLRILYRTDTVDGKPVCRFKLDLRNPGEYDMLVVRYGGAYLAGENPFIIIFLIAIFASAGLILAIIIFFGLRRRRI</sequence>
<dbReference type="AlphaFoldDB" id="A0A7C4JM47"/>
<protein>
    <submittedName>
        <fullName evidence="2">Uncharacterized protein</fullName>
    </submittedName>
</protein>
<evidence type="ECO:0000256" key="1">
    <source>
        <dbReference type="SAM" id="Phobius"/>
    </source>
</evidence>
<evidence type="ECO:0000313" key="2">
    <source>
        <dbReference type="EMBL" id="HGQ73761.1"/>
    </source>
</evidence>
<name>A0A7C4JM47_STAMA</name>
<proteinExistence type="predicted"/>
<accession>A0A7C4JM47</accession>
<gene>
    <name evidence="2" type="ORF">ENU20_01610</name>
</gene>
<feature type="transmembrane region" description="Helical" evidence="1">
    <location>
        <begin position="559"/>
        <end position="583"/>
    </location>
</feature>
<keyword evidence="1" id="KW-0472">Membrane</keyword>
<keyword evidence="1" id="KW-1133">Transmembrane helix</keyword>